<keyword evidence="1" id="KW-0472">Membrane</keyword>
<evidence type="ECO:0000256" key="1">
    <source>
        <dbReference type="SAM" id="Phobius"/>
    </source>
</evidence>
<feature type="transmembrane region" description="Helical" evidence="1">
    <location>
        <begin position="12"/>
        <end position="32"/>
    </location>
</feature>
<keyword evidence="1" id="KW-1133">Transmembrane helix</keyword>
<proteinExistence type="predicted"/>
<comment type="caution">
    <text evidence="2">The sequence shown here is derived from an EMBL/GenBank/DDBJ whole genome shotgun (WGS) entry which is preliminary data.</text>
</comment>
<dbReference type="EMBL" id="JACQXR010000010">
    <property type="protein sequence ID" value="MBI4725809.1"/>
    <property type="molecule type" value="Genomic_DNA"/>
</dbReference>
<accession>A0A933MIN4</accession>
<name>A0A933MIN4_UNCT6</name>
<sequence>MSKSDAPKFRLIHVDWARGLAVPLMLGLAWLVENWKALRPRFKILTAKT</sequence>
<reference evidence="2" key="1">
    <citation type="submission" date="2020-07" db="EMBL/GenBank/DDBJ databases">
        <title>Huge and variable diversity of episymbiotic CPR bacteria and DPANN archaea in groundwater ecosystems.</title>
        <authorList>
            <person name="He C.Y."/>
            <person name="Keren R."/>
            <person name="Whittaker M."/>
            <person name="Farag I.F."/>
            <person name="Doudna J."/>
            <person name="Cate J.H.D."/>
            <person name="Banfield J.F."/>
        </authorList>
    </citation>
    <scope>NUCLEOTIDE SEQUENCE</scope>
    <source>
        <strain evidence="2">NC_groundwater_1520_Pr4_B-0.1um_53_5</strain>
    </source>
</reference>
<evidence type="ECO:0000313" key="3">
    <source>
        <dbReference type="Proteomes" id="UP000736328"/>
    </source>
</evidence>
<dbReference type="Proteomes" id="UP000736328">
    <property type="component" value="Unassembled WGS sequence"/>
</dbReference>
<gene>
    <name evidence="2" type="ORF">HY768_01055</name>
</gene>
<dbReference type="AlphaFoldDB" id="A0A933MIN4"/>
<organism evidence="2 3">
    <name type="scientific">candidate division TA06 bacterium</name>
    <dbReference type="NCBI Taxonomy" id="2250710"/>
    <lineage>
        <taxon>Bacteria</taxon>
        <taxon>Bacteria division TA06</taxon>
    </lineage>
</organism>
<evidence type="ECO:0000313" key="2">
    <source>
        <dbReference type="EMBL" id="MBI4725809.1"/>
    </source>
</evidence>
<keyword evidence="1" id="KW-0812">Transmembrane</keyword>
<protein>
    <submittedName>
        <fullName evidence="2">Uncharacterized protein</fullName>
    </submittedName>
</protein>